<feature type="transmembrane region" description="Helical" evidence="1">
    <location>
        <begin position="6"/>
        <end position="28"/>
    </location>
</feature>
<feature type="transmembrane region" description="Helical" evidence="1">
    <location>
        <begin position="58"/>
        <end position="75"/>
    </location>
</feature>
<keyword evidence="3" id="KW-1185">Reference proteome</keyword>
<organism evidence="2 3">
    <name type="scientific">Pelotomaculum schinkii</name>
    <dbReference type="NCBI Taxonomy" id="78350"/>
    <lineage>
        <taxon>Bacteria</taxon>
        <taxon>Bacillati</taxon>
        <taxon>Bacillota</taxon>
        <taxon>Clostridia</taxon>
        <taxon>Eubacteriales</taxon>
        <taxon>Desulfotomaculaceae</taxon>
        <taxon>Pelotomaculum</taxon>
    </lineage>
</organism>
<proteinExistence type="predicted"/>
<feature type="transmembrane region" description="Helical" evidence="1">
    <location>
        <begin position="121"/>
        <end position="141"/>
    </location>
</feature>
<evidence type="ECO:0000313" key="2">
    <source>
        <dbReference type="EMBL" id="TEB08600.1"/>
    </source>
</evidence>
<dbReference type="EMBL" id="QFGA01000001">
    <property type="protein sequence ID" value="TEB08600.1"/>
    <property type="molecule type" value="Genomic_DNA"/>
</dbReference>
<accession>A0A4Y7RIM9</accession>
<dbReference type="RefSeq" id="WP_134217406.1">
    <property type="nucleotide sequence ID" value="NZ_QFGA01000001.1"/>
</dbReference>
<gene>
    <name evidence="2" type="ORF">Psch_02166</name>
</gene>
<evidence type="ECO:0000313" key="3">
    <source>
        <dbReference type="Proteomes" id="UP000298324"/>
    </source>
</evidence>
<keyword evidence="1" id="KW-0812">Transmembrane</keyword>
<evidence type="ECO:0000256" key="1">
    <source>
        <dbReference type="SAM" id="Phobius"/>
    </source>
</evidence>
<keyword evidence="1" id="KW-0472">Membrane</keyword>
<keyword evidence="1" id="KW-1133">Transmembrane helix</keyword>
<dbReference type="Proteomes" id="UP000298324">
    <property type="component" value="Unassembled WGS sequence"/>
</dbReference>
<reference evidence="2 3" key="1">
    <citation type="journal article" date="2018" name="Environ. Microbiol.">
        <title>Novel energy conservation strategies and behaviour of Pelotomaculum schinkii driving syntrophic propionate catabolism.</title>
        <authorList>
            <person name="Hidalgo-Ahumada C.A.P."/>
            <person name="Nobu M.K."/>
            <person name="Narihiro T."/>
            <person name="Tamaki H."/>
            <person name="Liu W.T."/>
            <person name="Kamagata Y."/>
            <person name="Stams A.J.M."/>
            <person name="Imachi H."/>
            <person name="Sousa D.Z."/>
        </authorList>
    </citation>
    <scope>NUCLEOTIDE SEQUENCE [LARGE SCALE GENOMIC DNA]</scope>
    <source>
        <strain evidence="2 3">HH</strain>
    </source>
</reference>
<dbReference type="AlphaFoldDB" id="A0A4Y7RIM9"/>
<feature type="transmembrane region" description="Helical" evidence="1">
    <location>
        <begin position="35"/>
        <end position="52"/>
    </location>
</feature>
<sequence>MIEFGLFLLQGIPEMVGLIGLSLALAGVTQRWGRILLAGTLLAILIFLIRLLPIPFGLHSVAGLLLLTVLIIKTTSVPPSRVFVAVFASFAIIILLELAVHEMFFFITKLNPYEVIANYPLWIKLGMPQAILLVVFALLVARFKQPQKGAWKV</sequence>
<comment type="caution">
    <text evidence="2">The sequence shown here is derived from an EMBL/GenBank/DDBJ whole genome shotgun (WGS) entry which is preliminary data.</text>
</comment>
<name>A0A4Y7RIM9_9FIRM</name>
<feature type="transmembrane region" description="Helical" evidence="1">
    <location>
        <begin position="82"/>
        <end position="101"/>
    </location>
</feature>
<protein>
    <submittedName>
        <fullName evidence="2">Uncharacterized protein</fullName>
    </submittedName>
</protein>